<reference evidence="5 6" key="1">
    <citation type="submission" date="2015-10" db="EMBL/GenBank/DDBJ databases">
        <title>Draft genome sequence of Salegentibacter salinarum KCTC 12975.</title>
        <authorList>
            <person name="Lin W."/>
            <person name="Zheng Q."/>
        </authorList>
    </citation>
    <scope>NUCLEOTIDE SEQUENCE [LARGE SCALE GENOMIC DNA]</scope>
    <source>
        <strain evidence="5 6">KCTC 12975</strain>
    </source>
</reference>
<dbReference type="PROSITE" id="PS00041">
    <property type="entry name" value="HTH_ARAC_FAMILY_1"/>
    <property type="match status" value="1"/>
</dbReference>
<dbReference type="OrthoDB" id="9813413at2"/>
<dbReference type="PANTHER" id="PTHR43280:SF28">
    <property type="entry name" value="HTH-TYPE TRANSCRIPTIONAL ACTIVATOR RHAS"/>
    <property type="match status" value="1"/>
</dbReference>
<dbReference type="EMBL" id="LKTS01000047">
    <property type="protein sequence ID" value="PKD16233.1"/>
    <property type="molecule type" value="Genomic_DNA"/>
</dbReference>
<name>A0A2N0TNB2_9FLAO</name>
<dbReference type="Pfam" id="PF12833">
    <property type="entry name" value="HTH_18"/>
    <property type="match status" value="1"/>
</dbReference>
<dbReference type="Gene3D" id="1.10.10.60">
    <property type="entry name" value="Homeodomain-like"/>
    <property type="match status" value="2"/>
</dbReference>
<evidence type="ECO:0000256" key="3">
    <source>
        <dbReference type="ARBA" id="ARBA00023163"/>
    </source>
</evidence>
<dbReference type="GO" id="GO:0003700">
    <property type="term" value="F:DNA-binding transcription factor activity"/>
    <property type="evidence" value="ECO:0007669"/>
    <property type="project" value="InterPro"/>
</dbReference>
<feature type="domain" description="HTH araC/xylS-type" evidence="4">
    <location>
        <begin position="26"/>
        <end position="119"/>
    </location>
</feature>
<keyword evidence="3" id="KW-0804">Transcription</keyword>
<keyword evidence="6" id="KW-1185">Reference proteome</keyword>
<organism evidence="5 6">
    <name type="scientific">Salegentibacter salinarum</name>
    <dbReference type="NCBI Taxonomy" id="447422"/>
    <lineage>
        <taxon>Bacteria</taxon>
        <taxon>Pseudomonadati</taxon>
        <taxon>Bacteroidota</taxon>
        <taxon>Flavobacteriia</taxon>
        <taxon>Flavobacteriales</taxon>
        <taxon>Flavobacteriaceae</taxon>
        <taxon>Salegentibacter</taxon>
    </lineage>
</organism>
<dbReference type="GO" id="GO:0043565">
    <property type="term" value="F:sequence-specific DNA binding"/>
    <property type="evidence" value="ECO:0007669"/>
    <property type="project" value="InterPro"/>
</dbReference>
<dbReference type="InterPro" id="IPR009057">
    <property type="entry name" value="Homeodomain-like_sf"/>
</dbReference>
<keyword evidence="2" id="KW-0238">DNA-binding</keyword>
<evidence type="ECO:0000256" key="2">
    <source>
        <dbReference type="ARBA" id="ARBA00023125"/>
    </source>
</evidence>
<accession>A0A2N0TNB2</accession>
<gene>
    <name evidence="5" type="ORF">APR41_10625</name>
</gene>
<evidence type="ECO:0000313" key="5">
    <source>
        <dbReference type="EMBL" id="PKD16233.1"/>
    </source>
</evidence>
<proteinExistence type="predicted"/>
<evidence type="ECO:0000313" key="6">
    <source>
        <dbReference type="Proteomes" id="UP000232673"/>
    </source>
</evidence>
<keyword evidence="1" id="KW-0805">Transcription regulation</keyword>
<dbReference type="STRING" id="447422.SAMN05660903_01979"/>
<dbReference type="PANTHER" id="PTHR43280">
    <property type="entry name" value="ARAC-FAMILY TRANSCRIPTIONAL REGULATOR"/>
    <property type="match status" value="1"/>
</dbReference>
<evidence type="ECO:0000256" key="1">
    <source>
        <dbReference type="ARBA" id="ARBA00023015"/>
    </source>
</evidence>
<protein>
    <recommendedName>
        <fullName evidence="4">HTH araC/xylS-type domain-containing protein</fullName>
    </recommendedName>
</protein>
<evidence type="ECO:0000259" key="4">
    <source>
        <dbReference type="PROSITE" id="PS01124"/>
    </source>
</evidence>
<dbReference type="SMART" id="SM00342">
    <property type="entry name" value="HTH_ARAC"/>
    <property type="match status" value="1"/>
</dbReference>
<dbReference type="SUPFAM" id="SSF46689">
    <property type="entry name" value="Homeodomain-like"/>
    <property type="match status" value="2"/>
</dbReference>
<dbReference type="AlphaFoldDB" id="A0A2N0TNB2"/>
<dbReference type="PROSITE" id="PS01124">
    <property type="entry name" value="HTH_ARAC_FAMILY_2"/>
    <property type="match status" value="1"/>
</dbReference>
<dbReference type="Proteomes" id="UP000232673">
    <property type="component" value="Unassembled WGS sequence"/>
</dbReference>
<dbReference type="InterPro" id="IPR018060">
    <property type="entry name" value="HTH_AraC"/>
</dbReference>
<dbReference type="RefSeq" id="WP_079713045.1">
    <property type="nucleotide sequence ID" value="NZ_FUZC01000007.1"/>
</dbReference>
<dbReference type="InterPro" id="IPR018062">
    <property type="entry name" value="HTH_AraC-typ_CS"/>
</dbReference>
<sequence length="119" mass="13860">MTIYQAEINRIKRNCYSNKSRINTVVEARRSIEHSFDKALTLNLLSHHCFTSKYHLLRLFKRYYGQTPTQYLTEKRISIAKELLTNGYNVTDTCYEIGIESPSSFSTLFKMHTGVTPSQ</sequence>
<comment type="caution">
    <text evidence="5">The sequence shown here is derived from an EMBL/GenBank/DDBJ whole genome shotgun (WGS) entry which is preliminary data.</text>
</comment>